<reference evidence="2 3" key="1">
    <citation type="journal article" date="2011" name="J. Bacteriol.">
        <title>Complete genome sequence of Polymorphum gilvum SL003B-26A1T, a crude oil-degrading bacterium from oil-polluted saline soil.</title>
        <authorList>
            <person name="Li S.G."/>
            <person name="Tang Y.Q."/>
            <person name="Nie Y."/>
            <person name="Cai M."/>
            <person name="Wu X.L."/>
        </authorList>
    </citation>
    <scope>NUCLEOTIDE SEQUENCE [LARGE SCALE GENOMIC DNA]</scope>
    <source>
        <strain evidence="3">LMG 25793 / CGMCC 1.9160 / SL003B-26A1</strain>
    </source>
</reference>
<evidence type="ECO:0000313" key="3">
    <source>
        <dbReference type="Proteomes" id="UP000008130"/>
    </source>
</evidence>
<evidence type="ECO:0000256" key="1">
    <source>
        <dbReference type="SAM" id="Phobius"/>
    </source>
</evidence>
<accession>F2J289</accession>
<feature type="transmembrane region" description="Helical" evidence="1">
    <location>
        <begin position="20"/>
        <end position="41"/>
    </location>
</feature>
<proteinExistence type="predicted"/>
<dbReference type="KEGG" id="pgv:SL003B_1357"/>
<dbReference type="HOGENOM" id="CLU_2586726_0_0_5"/>
<evidence type="ECO:0000313" key="2">
    <source>
        <dbReference type="EMBL" id="ADZ69785.1"/>
    </source>
</evidence>
<keyword evidence="1" id="KW-1133">Transmembrane helix</keyword>
<sequence length="80" mass="8435">MAIHERGTTVLSNGTGAGWFIAGALIVALIGGALVLALDVFERGDTLSIELEMPRVDVPKVELPEVDVPTLDVPPADLRD</sequence>
<dbReference type="AlphaFoldDB" id="F2J289"/>
<dbReference type="Proteomes" id="UP000008130">
    <property type="component" value="Chromosome"/>
</dbReference>
<dbReference type="EMBL" id="CP002568">
    <property type="protein sequence ID" value="ADZ69785.1"/>
    <property type="molecule type" value="Genomic_DNA"/>
</dbReference>
<keyword evidence="1" id="KW-0812">Transmembrane</keyword>
<protein>
    <submittedName>
        <fullName evidence="2">Uncharacterized protein</fullName>
    </submittedName>
</protein>
<dbReference type="eggNOG" id="ENOG5033H6T">
    <property type="taxonomic scope" value="Bacteria"/>
</dbReference>
<gene>
    <name evidence="2" type="ordered locus">SL003B_1357</name>
</gene>
<dbReference type="RefSeq" id="WP_013652102.1">
    <property type="nucleotide sequence ID" value="NC_015259.1"/>
</dbReference>
<name>F2J289_POLGS</name>
<keyword evidence="3" id="KW-1185">Reference proteome</keyword>
<organism evidence="2 3">
    <name type="scientific">Polymorphum gilvum (strain LMG 25793 / CGMCC 1.9160 / SL003B-26A1)</name>
    <dbReference type="NCBI Taxonomy" id="991905"/>
    <lineage>
        <taxon>Bacteria</taxon>
        <taxon>Pseudomonadati</taxon>
        <taxon>Pseudomonadota</taxon>
        <taxon>Alphaproteobacteria</taxon>
        <taxon>Rhodobacterales</taxon>
        <taxon>Paracoccaceae</taxon>
        <taxon>Polymorphum</taxon>
    </lineage>
</organism>
<keyword evidence="1" id="KW-0472">Membrane</keyword>